<gene>
    <name evidence="1" type="ORF">LP092_14960</name>
</gene>
<dbReference type="EMBL" id="CP087831">
    <property type="protein sequence ID" value="UZA04776.1"/>
    <property type="molecule type" value="Genomic_DNA"/>
</dbReference>
<reference evidence="1" key="1">
    <citation type="journal article" date="2022" name="BMC Microbiol.">
        <title>Whole genome sequencing of Moraxella bovis strains from North America reveals two genotypes with different genetic determinants.</title>
        <authorList>
            <person name="Wynn E.L."/>
            <person name="Hille M.M."/>
            <person name="Loy J.D."/>
            <person name="Schuller G."/>
            <person name="Kuhn K.L."/>
            <person name="Dickey A.M."/>
            <person name="Bono J.L."/>
            <person name="Clawson M.L."/>
        </authorList>
    </citation>
    <scope>NUCLEOTIDE SEQUENCE</scope>
    <source>
        <strain evidence="1">SAM102599</strain>
    </source>
</reference>
<dbReference type="RefSeq" id="WP_264697353.1">
    <property type="nucleotide sequence ID" value="NZ_CP087831.1"/>
</dbReference>
<name>A0ABY6MDN2_MORBO</name>
<evidence type="ECO:0008006" key="3">
    <source>
        <dbReference type="Google" id="ProtNLM"/>
    </source>
</evidence>
<evidence type="ECO:0000313" key="2">
    <source>
        <dbReference type="Proteomes" id="UP001163632"/>
    </source>
</evidence>
<keyword evidence="2" id="KW-1185">Reference proteome</keyword>
<proteinExistence type="predicted"/>
<sequence length="154" mass="17198">MKTKLMAVVSSVLLVVGCKSLQSIGYNKSLGLKTPAPLEIISQESQRAVNAQLSLLKYNQSYSDTLDTRQKSFESDAILVDYIGKPQSILSSIGIKYGYRYLERCNPQQLPTVNFTNYVATPEEIVVFIDAQIKKQADIAINKQDKTIVLFNCK</sequence>
<protein>
    <recommendedName>
        <fullName evidence="3">Lipoprotein</fullName>
    </recommendedName>
</protein>
<dbReference type="Proteomes" id="UP001163632">
    <property type="component" value="Plasmid unnamed1"/>
</dbReference>
<evidence type="ECO:0000313" key="1">
    <source>
        <dbReference type="EMBL" id="UZA04776.1"/>
    </source>
</evidence>
<organism evidence="1 2">
    <name type="scientific">Moraxella bovis</name>
    <dbReference type="NCBI Taxonomy" id="476"/>
    <lineage>
        <taxon>Bacteria</taxon>
        <taxon>Pseudomonadati</taxon>
        <taxon>Pseudomonadota</taxon>
        <taxon>Gammaproteobacteria</taxon>
        <taxon>Moraxellales</taxon>
        <taxon>Moraxellaceae</taxon>
        <taxon>Moraxella</taxon>
    </lineage>
</organism>
<dbReference type="PROSITE" id="PS51257">
    <property type="entry name" value="PROKAR_LIPOPROTEIN"/>
    <property type="match status" value="1"/>
</dbReference>
<keyword evidence="1" id="KW-0614">Plasmid</keyword>
<dbReference type="InterPro" id="IPR038140">
    <property type="entry name" value="DotD_sf"/>
</dbReference>
<geneLocation type="plasmid" evidence="1 2">
    <name>unnamed1</name>
</geneLocation>
<accession>A0ABY6MDN2</accession>
<dbReference type="Gene3D" id="3.55.50.60">
    <property type="entry name" value="DotD protein"/>
    <property type="match status" value="1"/>
</dbReference>